<feature type="transmembrane region" description="Helical" evidence="6">
    <location>
        <begin position="313"/>
        <end position="346"/>
    </location>
</feature>
<name>A0A502FSA8_9PROT</name>
<comment type="similarity">
    <text evidence="2">Belongs to the autoinducer-2 exporter (AI-2E) (TC 2.A.86) family.</text>
</comment>
<feature type="transmembrane region" description="Helical" evidence="6">
    <location>
        <begin position="67"/>
        <end position="87"/>
    </location>
</feature>
<keyword evidence="8" id="KW-1185">Reference proteome</keyword>
<dbReference type="Pfam" id="PF01594">
    <property type="entry name" value="AI-2E_transport"/>
    <property type="match status" value="1"/>
</dbReference>
<feature type="transmembrane region" description="Helical" evidence="6">
    <location>
        <begin position="281"/>
        <end position="301"/>
    </location>
</feature>
<comment type="caution">
    <text evidence="7">The sequence shown here is derived from an EMBL/GenBank/DDBJ whole genome shotgun (WGS) entry which is preliminary data.</text>
</comment>
<dbReference type="AlphaFoldDB" id="A0A502FSA8"/>
<evidence type="ECO:0000256" key="3">
    <source>
        <dbReference type="ARBA" id="ARBA00022692"/>
    </source>
</evidence>
<feature type="transmembrane region" description="Helical" evidence="6">
    <location>
        <begin position="39"/>
        <end position="55"/>
    </location>
</feature>
<keyword evidence="4 6" id="KW-1133">Transmembrane helix</keyword>
<evidence type="ECO:0000256" key="1">
    <source>
        <dbReference type="ARBA" id="ARBA00004141"/>
    </source>
</evidence>
<evidence type="ECO:0000256" key="5">
    <source>
        <dbReference type="ARBA" id="ARBA00023136"/>
    </source>
</evidence>
<evidence type="ECO:0000256" key="4">
    <source>
        <dbReference type="ARBA" id="ARBA00022989"/>
    </source>
</evidence>
<dbReference type="RefSeq" id="WP_140885180.1">
    <property type="nucleotide sequence ID" value="NZ_RCZP01000021.1"/>
</dbReference>
<feature type="transmembrane region" description="Helical" evidence="6">
    <location>
        <begin position="219"/>
        <end position="240"/>
    </location>
</feature>
<proteinExistence type="inferred from homology"/>
<feature type="transmembrane region" description="Helical" evidence="6">
    <location>
        <begin position="164"/>
        <end position="182"/>
    </location>
</feature>
<reference evidence="7 8" key="1">
    <citation type="journal article" date="2019" name="Environ. Microbiol.">
        <title>Species interactions and distinct microbial communities in high Arctic permafrost affected cryosols are associated with the CH4 and CO2 gas fluxes.</title>
        <authorList>
            <person name="Altshuler I."/>
            <person name="Hamel J."/>
            <person name="Turney S."/>
            <person name="Magnuson E."/>
            <person name="Levesque R."/>
            <person name="Greer C."/>
            <person name="Whyte L.G."/>
        </authorList>
    </citation>
    <scope>NUCLEOTIDE SEQUENCE [LARGE SCALE GENOMIC DNA]</scope>
    <source>
        <strain evidence="7 8">S9.3B</strain>
    </source>
</reference>
<accession>A0A502FSA8</accession>
<feature type="transmembrane region" description="Helical" evidence="6">
    <location>
        <begin position="246"/>
        <end position="274"/>
    </location>
</feature>
<evidence type="ECO:0000256" key="2">
    <source>
        <dbReference type="ARBA" id="ARBA00009773"/>
    </source>
</evidence>
<sequence>MESPVPPALRFRLQLAARVAVILGLALLGGWILRGFLPALGWAVILAVATWPLLRRLRAGRAAPSRLLLPAGATLAVAVVFLLPLAVTAVELGHEARAALHWVARARAEGAAVPAWVSSLPLLGPEASAWWTQALSAPDAGAGFLHRLSEAELIGLGRSFGGAVARRAVLFAVTLLALFFLFRDGEALAAQAQRVADRLLGPGTERLSRQAVASVRGTVSGLVLVGLGEGLLLGIAYAVAGVPHPVMLGALTAIAAMVPFAAPLVFGAAALLLLAQGAAGAAVGILAFGTAVLFLADHLIRPALIGGATRLPFVWVLLGILGGVEGFGLLGLFLGPAVMAVLVMLWRDAAGDGAAP</sequence>
<organism evidence="7 8">
    <name type="scientific">Muricoccus nepalensis</name>
    <dbReference type="NCBI Taxonomy" id="1854500"/>
    <lineage>
        <taxon>Bacteria</taxon>
        <taxon>Pseudomonadati</taxon>
        <taxon>Pseudomonadota</taxon>
        <taxon>Alphaproteobacteria</taxon>
        <taxon>Acetobacterales</taxon>
        <taxon>Roseomonadaceae</taxon>
        <taxon>Muricoccus</taxon>
    </lineage>
</organism>
<dbReference type="GO" id="GO:0016020">
    <property type="term" value="C:membrane"/>
    <property type="evidence" value="ECO:0007669"/>
    <property type="project" value="UniProtKB-SubCell"/>
</dbReference>
<dbReference type="PANTHER" id="PTHR21716">
    <property type="entry name" value="TRANSMEMBRANE PROTEIN"/>
    <property type="match status" value="1"/>
</dbReference>
<evidence type="ECO:0000256" key="6">
    <source>
        <dbReference type="SAM" id="Phobius"/>
    </source>
</evidence>
<evidence type="ECO:0000313" key="8">
    <source>
        <dbReference type="Proteomes" id="UP000317078"/>
    </source>
</evidence>
<comment type="subcellular location">
    <subcellularLocation>
        <location evidence="1">Membrane</location>
        <topology evidence="1">Multi-pass membrane protein</topology>
    </subcellularLocation>
</comment>
<protein>
    <submittedName>
        <fullName evidence="7">AI-2E family transporter</fullName>
    </submittedName>
</protein>
<dbReference type="PANTHER" id="PTHR21716:SF61">
    <property type="entry name" value="BLR8064 PROTEIN"/>
    <property type="match status" value="1"/>
</dbReference>
<dbReference type="EMBL" id="RCZP01000021">
    <property type="protein sequence ID" value="TPG52345.1"/>
    <property type="molecule type" value="Genomic_DNA"/>
</dbReference>
<dbReference type="InterPro" id="IPR002549">
    <property type="entry name" value="AI-2E-like"/>
</dbReference>
<gene>
    <name evidence="7" type="ORF">EAH89_18315</name>
</gene>
<dbReference type="Proteomes" id="UP000317078">
    <property type="component" value="Unassembled WGS sequence"/>
</dbReference>
<evidence type="ECO:0000313" key="7">
    <source>
        <dbReference type="EMBL" id="TPG52345.1"/>
    </source>
</evidence>
<keyword evidence="5 6" id="KW-0472">Membrane</keyword>
<dbReference type="OrthoDB" id="106838at2"/>
<keyword evidence="3 6" id="KW-0812">Transmembrane</keyword>